<dbReference type="PANTHER" id="PTHR33164">
    <property type="entry name" value="TRANSCRIPTIONAL REGULATOR, MARR FAMILY"/>
    <property type="match status" value="1"/>
</dbReference>
<dbReference type="Gene3D" id="1.10.10.10">
    <property type="entry name" value="Winged helix-like DNA-binding domain superfamily/Winged helix DNA-binding domain"/>
    <property type="match status" value="1"/>
</dbReference>
<sequence length="216" mass="23796">MISYRYQFTMTRPNELPEADCLAQILIHLGRAARCEDGASGLTAAQWTCLRFLARANARTRTPSGFASFHATTRGTASQITKSLECRGLIARRRSEEDGRSVRFDLTEQGRKVLADDPFQDLVAAIADLDETERRAFHATLMRLAAQLAARRGLPAFGTCDDCKHLEERTSGAHCACMGRDIEITDRASLCANHAASELTPGRTIAKTGHDRNDND</sequence>
<evidence type="ECO:0000313" key="5">
    <source>
        <dbReference type="EMBL" id="PPB79976.1"/>
    </source>
</evidence>
<comment type="caution">
    <text evidence="5">The sequence shown here is derived from an EMBL/GenBank/DDBJ whole genome shotgun (WGS) entry which is preliminary data.</text>
</comment>
<evidence type="ECO:0000256" key="3">
    <source>
        <dbReference type="ARBA" id="ARBA00023163"/>
    </source>
</evidence>
<dbReference type="GO" id="GO:0006950">
    <property type="term" value="P:response to stress"/>
    <property type="evidence" value="ECO:0007669"/>
    <property type="project" value="TreeGrafter"/>
</dbReference>
<dbReference type="GO" id="GO:0003700">
    <property type="term" value="F:DNA-binding transcription factor activity"/>
    <property type="evidence" value="ECO:0007669"/>
    <property type="project" value="InterPro"/>
</dbReference>
<keyword evidence="2 5" id="KW-0238">DNA-binding</keyword>
<dbReference type="PANTHER" id="PTHR33164:SF89">
    <property type="entry name" value="MARR FAMILY REGULATORY PROTEIN"/>
    <property type="match status" value="1"/>
</dbReference>
<gene>
    <name evidence="5" type="ORF">LV82_02258</name>
</gene>
<reference evidence="5 6" key="1">
    <citation type="submission" date="2018-01" db="EMBL/GenBank/DDBJ databases">
        <title>Genomic Encyclopedia of Archaeal and Bacterial Type Strains, Phase II (KMG-II): from individual species to whole genera.</title>
        <authorList>
            <person name="Goeker M."/>
        </authorList>
    </citation>
    <scope>NUCLEOTIDE SEQUENCE [LARGE SCALE GENOMIC DNA]</scope>
    <source>
        <strain evidence="5 6">DSM 12048</strain>
    </source>
</reference>
<evidence type="ECO:0000313" key="6">
    <source>
        <dbReference type="Proteomes" id="UP000239736"/>
    </source>
</evidence>
<dbReference type="InterPro" id="IPR036388">
    <property type="entry name" value="WH-like_DNA-bd_sf"/>
</dbReference>
<proteinExistence type="predicted"/>
<dbReference type="GO" id="GO:0003677">
    <property type="term" value="F:DNA binding"/>
    <property type="evidence" value="ECO:0007669"/>
    <property type="project" value="UniProtKB-KW"/>
</dbReference>
<dbReference type="EMBL" id="PRDS01000007">
    <property type="protein sequence ID" value="PPB79976.1"/>
    <property type="molecule type" value="Genomic_DNA"/>
</dbReference>
<dbReference type="Proteomes" id="UP000239736">
    <property type="component" value="Unassembled WGS sequence"/>
</dbReference>
<feature type="domain" description="HTH marR-type" evidence="4">
    <location>
        <begin position="19"/>
        <end position="146"/>
    </location>
</feature>
<dbReference type="PROSITE" id="PS50995">
    <property type="entry name" value="HTH_MARR_2"/>
    <property type="match status" value="1"/>
</dbReference>
<dbReference type="InterPro" id="IPR036390">
    <property type="entry name" value="WH_DNA-bd_sf"/>
</dbReference>
<evidence type="ECO:0000256" key="1">
    <source>
        <dbReference type="ARBA" id="ARBA00023015"/>
    </source>
</evidence>
<keyword evidence="6" id="KW-1185">Reference proteome</keyword>
<protein>
    <submittedName>
        <fullName evidence="5">DNA-binding MarR family transcriptional regulator</fullName>
    </submittedName>
</protein>
<dbReference type="InterPro" id="IPR023187">
    <property type="entry name" value="Tscrpt_reg_MarR-type_CS"/>
</dbReference>
<dbReference type="Pfam" id="PF12802">
    <property type="entry name" value="MarR_2"/>
    <property type="match status" value="1"/>
</dbReference>
<dbReference type="SMART" id="SM00347">
    <property type="entry name" value="HTH_MARR"/>
    <property type="match status" value="1"/>
</dbReference>
<dbReference type="InterPro" id="IPR039422">
    <property type="entry name" value="MarR/SlyA-like"/>
</dbReference>
<dbReference type="SUPFAM" id="SSF46785">
    <property type="entry name" value="Winged helix' DNA-binding domain"/>
    <property type="match status" value="1"/>
</dbReference>
<name>A0A2S5JEN5_9RHOB</name>
<dbReference type="AlphaFoldDB" id="A0A2S5JEN5"/>
<keyword evidence="1" id="KW-0805">Transcription regulation</keyword>
<organism evidence="5 6">
    <name type="scientific">Albidovulum inexpectatum</name>
    <dbReference type="NCBI Taxonomy" id="196587"/>
    <lineage>
        <taxon>Bacteria</taxon>
        <taxon>Pseudomonadati</taxon>
        <taxon>Pseudomonadota</taxon>
        <taxon>Alphaproteobacteria</taxon>
        <taxon>Rhodobacterales</taxon>
        <taxon>Paracoccaceae</taxon>
        <taxon>Albidovulum</taxon>
    </lineage>
</organism>
<keyword evidence="3" id="KW-0804">Transcription</keyword>
<evidence type="ECO:0000259" key="4">
    <source>
        <dbReference type="PROSITE" id="PS50995"/>
    </source>
</evidence>
<evidence type="ECO:0000256" key="2">
    <source>
        <dbReference type="ARBA" id="ARBA00023125"/>
    </source>
</evidence>
<dbReference type="PROSITE" id="PS01117">
    <property type="entry name" value="HTH_MARR_1"/>
    <property type="match status" value="1"/>
</dbReference>
<accession>A0A2S5JEN5</accession>
<dbReference type="InterPro" id="IPR000835">
    <property type="entry name" value="HTH_MarR-typ"/>
</dbReference>